<comment type="function">
    <text evidence="2">Pyridoxal 5'-phosphate (PLP)-binding protein, which is involved in PLP homeostasis.</text>
</comment>
<accession>A0A9D1XTW5</accession>
<reference evidence="6" key="1">
    <citation type="journal article" date="2021" name="PeerJ">
        <title>Extensive microbial diversity within the chicken gut microbiome revealed by metagenomics and culture.</title>
        <authorList>
            <person name="Gilroy R."/>
            <person name="Ravi A."/>
            <person name="Getino M."/>
            <person name="Pursley I."/>
            <person name="Horton D.L."/>
            <person name="Alikhan N.F."/>
            <person name="Baker D."/>
            <person name="Gharbi K."/>
            <person name="Hall N."/>
            <person name="Watson M."/>
            <person name="Adriaenssens E.M."/>
            <person name="Foster-Nyarko E."/>
            <person name="Jarju S."/>
            <person name="Secka A."/>
            <person name="Antonio M."/>
            <person name="Oren A."/>
            <person name="Chaudhuri R.R."/>
            <person name="La Ragione R."/>
            <person name="Hildebrand F."/>
            <person name="Pallen M.J."/>
        </authorList>
    </citation>
    <scope>NUCLEOTIDE SEQUENCE</scope>
    <source>
        <strain evidence="6">ChiHecec2B26-12326</strain>
    </source>
</reference>
<sequence>MRIAENIRQMKASLPAGVTLVAVSKFHPVEALREAYDAGQRVFGESRAQELVAKRKALPEDIEWHFIGPLQSNKVKDIVPFVRLIHSIDSRKLLEEVDKQARKHDRVVDVLLEIHVAREESKHGFTPEECEALLGDEAVARLEHVRVRGLMAMASLTDDERRIREEFRTVRGLFEKLRDGVCRDNASFTVLSMGMSHDYPIAIEEGSTMIRVGTHIFGEREY</sequence>
<evidence type="ECO:0000256" key="1">
    <source>
        <dbReference type="ARBA" id="ARBA00022898"/>
    </source>
</evidence>
<dbReference type="InterPro" id="IPR001608">
    <property type="entry name" value="Ala_racemase_N"/>
</dbReference>
<dbReference type="HAMAP" id="MF_02087">
    <property type="entry name" value="PLP_homeostasis"/>
    <property type="match status" value="1"/>
</dbReference>
<evidence type="ECO:0000259" key="5">
    <source>
        <dbReference type="Pfam" id="PF01168"/>
    </source>
</evidence>
<comment type="cofactor">
    <cofactor evidence="3">
        <name>pyridoxal 5'-phosphate</name>
        <dbReference type="ChEBI" id="CHEBI:597326"/>
    </cofactor>
</comment>
<dbReference type="EMBL" id="DXEN01000087">
    <property type="protein sequence ID" value="HIX87275.1"/>
    <property type="molecule type" value="Genomic_DNA"/>
</dbReference>
<protein>
    <recommendedName>
        <fullName evidence="2">Pyridoxal phosphate homeostasis protein</fullName>
        <shortName evidence="2">PLP homeostasis protein</shortName>
    </recommendedName>
</protein>
<dbReference type="AlphaFoldDB" id="A0A9D1XTW5"/>
<evidence type="ECO:0000313" key="6">
    <source>
        <dbReference type="EMBL" id="HIX87275.1"/>
    </source>
</evidence>
<dbReference type="NCBIfam" id="TIGR00044">
    <property type="entry name" value="YggS family pyridoxal phosphate-dependent enzyme"/>
    <property type="match status" value="1"/>
</dbReference>
<dbReference type="PANTHER" id="PTHR10146:SF14">
    <property type="entry name" value="PYRIDOXAL PHOSPHATE HOMEOSTASIS PROTEIN"/>
    <property type="match status" value="1"/>
</dbReference>
<organism evidence="6 7">
    <name type="scientific">Candidatus Parabacteroides intestinigallinarum</name>
    <dbReference type="NCBI Taxonomy" id="2838722"/>
    <lineage>
        <taxon>Bacteria</taxon>
        <taxon>Pseudomonadati</taxon>
        <taxon>Bacteroidota</taxon>
        <taxon>Bacteroidia</taxon>
        <taxon>Bacteroidales</taxon>
        <taxon>Tannerellaceae</taxon>
        <taxon>Parabacteroides</taxon>
    </lineage>
</organism>
<evidence type="ECO:0000256" key="2">
    <source>
        <dbReference type="HAMAP-Rule" id="MF_02087"/>
    </source>
</evidence>
<evidence type="ECO:0000313" key="7">
    <source>
        <dbReference type="Proteomes" id="UP000823847"/>
    </source>
</evidence>
<dbReference type="PIRSF" id="PIRSF004848">
    <property type="entry name" value="YBL036c_PLPDEIII"/>
    <property type="match status" value="1"/>
</dbReference>
<dbReference type="Gene3D" id="3.20.20.10">
    <property type="entry name" value="Alanine racemase"/>
    <property type="match status" value="1"/>
</dbReference>
<comment type="caution">
    <text evidence="6">The sequence shown here is derived from an EMBL/GenBank/DDBJ whole genome shotgun (WGS) entry which is preliminary data.</text>
</comment>
<feature type="modified residue" description="N6-(pyridoxal phosphate)lysine" evidence="2 3">
    <location>
        <position position="25"/>
    </location>
</feature>
<name>A0A9D1XTW5_9BACT</name>
<dbReference type="InterPro" id="IPR011078">
    <property type="entry name" value="PyrdxlP_homeostasis"/>
</dbReference>
<dbReference type="SUPFAM" id="SSF51419">
    <property type="entry name" value="PLP-binding barrel"/>
    <property type="match status" value="1"/>
</dbReference>
<keyword evidence="1 2" id="KW-0663">Pyridoxal phosphate</keyword>
<comment type="similarity">
    <text evidence="2 4">Belongs to the pyridoxal phosphate-binding protein YggS/PROSC family.</text>
</comment>
<evidence type="ECO:0000256" key="3">
    <source>
        <dbReference type="PIRSR" id="PIRSR004848-1"/>
    </source>
</evidence>
<dbReference type="FunFam" id="3.20.20.10:FF:000018">
    <property type="entry name" value="Pyridoxal phosphate homeostasis protein"/>
    <property type="match status" value="1"/>
</dbReference>
<dbReference type="PANTHER" id="PTHR10146">
    <property type="entry name" value="PROLINE SYNTHETASE CO-TRANSCRIBED BACTERIAL HOMOLOG PROTEIN"/>
    <property type="match status" value="1"/>
</dbReference>
<dbReference type="Pfam" id="PF01168">
    <property type="entry name" value="Ala_racemase_N"/>
    <property type="match status" value="1"/>
</dbReference>
<dbReference type="Proteomes" id="UP000823847">
    <property type="component" value="Unassembled WGS sequence"/>
</dbReference>
<gene>
    <name evidence="6" type="ORF">H9848_11830</name>
</gene>
<evidence type="ECO:0000256" key="4">
    <source>
        <dbReference type="RuleBase" id="RU004514"/>
    </source>
</evidence>
<dbReference type="GO" id="GO:0030170">
    <property type="term" value="F:pyridoxal phosphate binding"/>
    <property type="evidence" value="ECO:0007669"/>
    <property type="project" value="UniProtKB-UniRule"/>
</dbReference>
<dbReference type="PROSITE" id="PS01211">
    <property type="entry name" value="UPF0001"/>
    <property type="match status" value="1"/>
</dbReference>
<feature type="domain" description="Alanine racemase N-terminal" evidence="5">
    <location>
        <begin position="2"/>
        <end position="220"/>
    </location>
</feature>
<reference evidence="6" key="2">
    <citation type="submission" date="2021-04" db="EMBL/GenBank/DDBJ databases">
        <authorList>
            <person name="Gilroy R."/>
        </authorList>
    </citation>
    <scope>NUCLEOTIDE SEQUENCE</scope>
    <source>
        <strain evidence="6">ChiHecec2B26-12326</strain>
    </source>
</reference>
<dbReference type="InterPro" id="IPR029066">
    <property type="entry name" value="PLP-binding_barrel"/>
</dbReference>
<dbReference type="CDD" id="cd00635">
    <property type="entry name" value="PLPDE_III_YBL036c_like"/>
    <property type="match status" value="1"/>
</dbReference>
<proteinExistence type="inferred from homology"/>